<evidence type="ECO:0000256" key="2">
    <source>
        <dbReference type="ARBA" id="ARBA00022827"/>
    </source>
</evidence>
<keyword evidence="6" id="KW-1185">Reference proteome</keyword>
<sequence>MYAADDFYYSPVAQVQMPSWSKGRVVLLADAGYCASPISGMGTTLAMTGAHNLAGSLYRYPHDHTAAFAAYEALMRPTVEKAQKLVPGAPGILYPQSAWTLWVMSVIMWLVTVSNLQSLLAGFAGPPAGEVPVEDFGFRTLQDGWSLDESYQKPKK</sequence>
<reference evidence="5 6" key="1">
    <citation type="journal article" date="2016" name="Sci. Rep.">
        <title>Peltaster fructicola genome reveals evolution from an invasive phytopathogen to an ectophytic parasite.</title>
        <authorList>
            <person name="Xu C."/>
            <person name="Chen H."/>
            <person name="Gleason M.L."/>
            <person name="Xu J.R."/>
            <person name="Liu H."/>
            <person name="Zhang R."/>
            <person name="Sun G."/>
        </authorList>
    </citation>
    <scope>NUCLEOTIDE SEQUENCE [LARGE SCALE GENOMIC DNA]</scope>
    <source>
        <strain evidence="5 6">LNHT1506</strain>
    </source>
</reference>
<evidence type="ECO:0000313" key="6">
    <source>
        <dbReference type="Proteomes" id="UP000503462"/>
    </source>
</evidence>
<dbReference type="EMBL" id="CP051140">
    <property type="protein sequence ID" value="QIW96595.1"/>
    <property type="molecule type" value="Genomic_DNA"/>
</dbReference>
<keyword evidence="3" id="KW-0560">Oxidoreductase</keyword>
<dbReference type="Gene3D" id="3.50.50.60">
    <property type="entry name" value="FAD/NAD(P)-binding domain"/>
    <property type="match status" value="1"/>
</dbReference>
<evidence type="ECO:0000256" key="1">
    <source>
        <dbReference type="ARBA" id="ARBA00022630"/>
    </source>
</evidence>
<dbReference type="Pfam" id="PF01494">
    <property type="entry name" value="FAD_binding_3"/>
    <property type="match status" value="1"/>
</dbReference>
<dbReference type="Proteomes" id="UP000503462">
    <property type="component" value="Chromosome 2"/>
</dbReference>
<dbReference type="PANTHER" id="PTHR46865:SF2">
    <property type="entry name" value="MONOOXYGENASE"/>
    <property type="match status" value="1"/>
</dbReference>
<dbReference type="OrthoDB" id="655030at2759"/>
<name>A0A6H0XPI4_9PEZI</name>
<feature type="domain" description="FAD-binding" evidence="4">
    <location>
        <begin position="12"/>
        <end position="58"/>
    </location>
</feature>
<keyword evidence="2" id="KW-0274">FAD</keyword>
<accession>A0A6H0XPI4</accession>
<dbReference type="GO" id="GO:0071949">
    <property type="term" value="F:FAD binding"/>
    <property type="evidence" value="ECO:0007669"/>
    <property type="project" value="InterPro"/>
</dbReference>
<dbReference type="InterPro" id="IPR051704">
    <property type="entry name" value="FAD_aromatic-hydroxylase"/>
</dbReference>
<evidence type="ECO:0000313" key="5">
    <source>
        <dbReference type="EMBL" id="QIW96595.1"/>
    </source>
</evidence>
<dbReference type="InterPro" id="IPR002938">
    <property type="entry name" value="FAD-bd"/>
</dbReference>
<protein>
    <recommendedName>
        <fullName evidence="4">FAD-binding domain-containing protein</fullName>
    </recommendedName>
</protein>
<dbReference type="InterPro" id="IPR036188">
    <property type="entry name" value="FAD/NAD-bd_sf"/>
</dbReference>
<evidence type="ECO:0000256" key="3">
    <source>
        <dbReference type="ARBA" id="ARBA00023002"/>
    </source>
</evidence>
<dbReference type="GO" id="GO:0016491">
    <property type="term" value="F:oxidoreductase activity"/>
    <property type="evidence" value="ECO:0007669"/>
    <property type="project" value="UniProtKB-KW"/>
</dbReference>
<dbReference type="PANTHER" id="PTHR46865">
    <property type="entry name" value="OXIDOREDUCTASE-RELATED"/>
    <property type="match status" value="1"/>
</dbReference>
<dbReference type="SUPFAM" id="SSF51905">
    <property type="entry name" value="FAD/NAD(P)-binding domain"/>
    <property type="match status" value="1"/>
</dbReference>
<gene>
    <name evidence="5" type="ORF">AMS68_002113</name>
</gene>
<proteinExistence type="predicted"/>
<evidence type="ECO:0000259" key="4">
    <source>
        <dbReference type="Pfam" id="PF01494"/>
    </source>
</evidence>
<dbReference type="AlphaFoldDB" id="A0A6H0XPI4"/>
<keyword evidence="1" id="KW-0285">Flavoprotein</keyword>
<organism evidence="5 6">
    <name type="scientific">Peltaster fructicola</name>
    <dbReference type="NCBI Taxonomy" id="286661"/>
    <lineage>
        <taxon>Eukaryota</taxon>
        <taxon>Fungi</taxon>
        <taxon>Dikarya</taxon>
        <taxon>Ascomycota</taxon>
        <taxon>Pezizomycotina</taxon>
        <taxon>Dothideomycetes</taxon>
        <taxon>Dothideomycetes incertae sedis</taxon>
        <taxon>Peltaster</taxon>
    </lineage>
</organism>